<gene>
    <name evidence="1" type="ORF">HCBG_07552</name>
</gene>
<name>C0NWM2_AJECG</name>
<keyword evidence="2" id="KW-1185">Reference proteome</keyword>
<protein>
    <submittedName>
        <fullName evidence="1">Uncharacterized protein</fullName>
    </submittedName>
</protein>
<sequence length="200" mass="22294">MSVLFTGVLPPVYRRLNVFFLPGRLDISIMQEKSDPQRMSRVLLTFDRLNCLMMFLFHVGPFPCYRITQDRWDPGIEKQFQPEHLLWSGVSTANAPLIKVCAEDGLRGMSQTAETTVYAAQYTVSLKAENGAFTANLGLATSAQPTFDLVTVEDGSPIELGEGSKNEQVMLANHGEDTRAYAANKYLQVGEKDLSLLKKQ</sequence>
<proteinExistence type="predicted"/>
<dbReference type="Proteomes" id="UP000001631">
    <property type="component" value="Unassembled WGS sequence"/>
</dbReference>
<dbReference type="EMBL" id="GG663374">
    <property type="protein sequence ID" value="EEH04327.1"/>
    <property type="molecule type" value="Genomic_DNA"/>
</dbReference>
<reference evidence="1" key="1">
    <citation type="submission" date="2009-02" db="EMBL/GenBank/DDBJ databases">
        <title>The Genome Sequence of Ajellomyces capsulatus strain G186AR.</title>
        <authorList>
            <consortium name="The Broad Institute Genome Sequencing Platform"/>
            <person name="Champion M."/>
            <person name="Cuomo C."/>
            <person name="Ma L.-J."/>
            <person name="Henn M.R."/>
            <person name="Sil A."/>
            <person name="Goldman B."/>
            <person name="Young S.K."/>
            <person name="Kodira C.D."/>
            <person name="Zeng Q."/>
            <person name="Koehrsen M."/>
            <person name="Alvarado L."/>
            <person name="Berlin A."/>
            <person name="Borenstein D."/>
            <person name="Chen Z."/>
            <person name="Engels R."/>
            <person name="Freedman E."/>
            <person name="Gellesch M."/>
            <person name="Goldberg J."/>
            <person name="Griggs A."/>
            <person name="Gujja S."/>
            <person name="Heiman D."/>
            <person name="Hepburn T."/>
            <person name="Howarth C."/>
            <person name="Jen D."/>
            <person name="Larson L."/>
            <person name="Lewis B."/>
            <person name="Mehta T."/>
            <person name="Park D."/>
            <person name="Pearson M."/>
            <person name="Roberts A."/>
            <person name="Saif S."/>
            <person name="Shea T."/>
            <person name="Shenoy N."/>
            <person name="Sisk P."/>
            <person name="Stolte C."/>
            <person name="Sykes S."/>
            <person name="Walk T."/>
            <person name="White J."/>
            <person name="Yandava C."/>
            <person name="Klein B."/>
            <person name="McEwen J.G."/>
            <person name="Puccia R."/>
            <person name="Goldman G.H."/>
            <person name="Felipe M.S."/>
            <person name="Nino-Vega G."/>
            <person name="San-Blas G."/>
            <person name="Taylor J."/>
            <person name="Mendoza L."/>
            <person name="Galagan J."/>
            <person name="Nusbaum C."/>
            <person name="Birren B."/>
        </authorList>
    </citation>
    <scope>NUCLEOTIDE SEQUENCE</scope>
    <source>
        <strain evidence="1">G186AR</strain>
    </source>
</reference>
<dbReference type="GeneID" id="69040568"/>
<dbReference type="HOGENOM" id="CLU_1365914_0_0_1"/>
<accession>C0NWM2</accession>
<dbReference type="InParanoid" id="C0NWM2"/>
<evidence type="ECO:0000313" key="2">
    <source>
        <dbReference type="Proteomes" id="UP000001631"/>
    </source>
</evidence>
<organism evidence="1 2">
    <name type="scientific">Ajellomyces capsulatus (strain G186AR / H82 / ATCC MYA-2454 / RMSCC 2432)</name>
    <name type="common">Darling's disease fungus</name>
    <name type="synonym">Histoplasma capsulatum</name>
    <dbReference type="NCBI Taxonomy" id="447093"/>
    <lineage>
        <taxon>Eukaryota</taxon>
        <taxon>Fungi</taxon>
        <taxon>Dikarya</taxon>
        <taxon>Ascomycota</taxon>
        <taxon>Pezizomycotina</taxon>
        <taxon>Eurotiomycetes</taxon>
        <taxon>Eurotiomycetidae</taxon>
        <taxon>Onygenales</taxon>
        <taxon>Ajellomycetaceae</taxon>
        <taxon>Histoplasma</taxon>
    </lineage>
</organism>
<evidence type="ECO:0000313" key="1">
    <source>
        <dbReference type="EMBL" id="EEH04327.1"/>
    </source>
</evidence>
<dbReference type="AlphaFoldDB" id="C0NWM2"/>
<dbReference type="RefSeq" id="XP_045284808.1">
    <property type="nucleotide sequence ID" value="XM_045434601.1"/>
</dbReference>